<evidence type="ECO:0000256" key="1">
    <source>
        <dbReference type="SAM" id="MobiDB-lite"/>
    </source>
</evidence>
<proteinExistence type="predicted"/>
<sequence length="112" mass="12484">MEQIHAPLKSKPRSVKGLLALSPPHQGIDGDRVECERSGDDHSTEHIWRRRCGQEYGERTVDMESDNGGYGACVFSSIQAHEEREGSVVVGPINTCQLVFRTRLEYSQAAID</sequence>
<evidence type="ECO:0000313" key="3">
    <source>
        <dbReference type="Proteomes" id="UP000657918"/>
    </source>
</evidence>
<accession>A0A835J8Z7</accession>
<name>A0A835J8Z7_9ROSI</name>
<feature type="compositionally biased region" description="Basic and acidic residues" evidence="1">
    <location>
        <begin position="28"/>
        <end position="40"/>
    </location>
</feature>
<keyword evidence="3" id="KW-1185">Reference proteome</keyword>
<protein>
    <submittedName>
        <fullName evidence="2">Uncharacterized protein</fullName>
    </submittedName>
</protein>
<dbReference type="EMBL" id="JADGMS010000016">
    <property type="protein sequence ID" value="KAF9665728.1"/>
    <property type="molecule type" value="Genomic_DNA"/>
</dbReference>
<organism evidence="2 3">
    <name type="scientific">Salix dunnii</name>
    <dbReference type="NCBI Taxonomy" id="1413687"/>
    <lineage>
        <taxon>Eukaryota</taxon>
        <taxon>Viridiplantae</taxon>
        <taxon>Streptophyta</taxon>
        <taxon>Embryophyta</taxon>
        <taxon>Tracheophyta</taxon>
        <taxon>Spermatophyta</taxon>
        <taxon>Magnoliopsida</taxon>
        <taxon>eudicotyledons</taxon>
        <taxon>Gunneridae</taxon>
        <taxon>Pentapetalae</taxon>
        <taxon>rosids</taxon>
        <taxon>fabids</taxon>
        <taxon>Malpighiales</taxon>
        <taxon>Salicaceae</taxon>
        <taxon>Saliceae</taxon>
        <taxon>Salix</taxon>
    </lineage>
</organism>
<evidence type="ECO:0000313" key="2">
    <source>
        <dbReference type="EMBL" id="KAF9665728.1"/>
    </source>
</evidence>
<feature type="region of interest" description="Disordered" evidence="1">
    <location>
        <begin position="1"/>
        <end position="40"/>
    </location>
</feature>
<dbReference type="AlphaFoldDB" id="A0A835J8Z7"/>
<comment type="caution">
    <text evidence="2">The sequence shown here is derived from an EMBL/GenBank/DDBJ whole genome shotgun (WGS) entry which is preliminary data.</text>
</comment>
<reference evidence="2 3" key="1">
    <citation type="submission" date="2020-10" db="EMBL/GenBank/DDBJ databases">
        <title>Plant Genome Project.</title>
        <authorList>
            <person name="Zhang R.-G."/>
        </authorList>
    </citation>
    <scope>NUCLEOTIDE SEQUENCE [LARGE SCALE GENOMIC DNA]</scope>
    <source>
        <strain evidence="2">FAFU-HL-1</strain>
        <tissue evidence="2">Leaf</tissue>
    </source>
</reference>
<gene>
    <name evidence="2" type="ORF">SADUNF_Sadunf16G0154000</name>
</gene>
<dbReference type="Proteomes" id="UP000657918">
    <property type="component" value="Chromosome 16"/>
</dbReference>